<name>A0A0L0MZA6_TOLOC</name>
<dbReference type="InterPro" id="IPR021858">
    <property type="entry name" value="Fun_TF"/>
</dbReference>
<evidence type="ECO:0000256" key="2">
    <source>
        <dbReference type="ARBA" id="ARBA00023242"/>
    </source>
</evidence>
<dbReference type="STRING" id="1163406.A0A0L0MZA6"/>
<dbReference type="PROSITE" id="PS00463">
    <property type="entry name" value="ZN2_CY6_FUNGAL_1"/>
    <property type="match status" value="1"/>
</dbReference>
<proteinExistence type="predicted"/>
<dbReference type="InterPro" id="IPR036864">
    <property type="entry name" value="Zn2-C6_fun-type_DNA-bd_sf"/>
</dbReference>
<dbReference type="CDD" id="cd00067">
    <property type="entry name" value="GAL4"/>
    <property type="match status" value="1"/>
</dbReference>
<dbReference type="SMART" id="SM00066">
    <property type="entry name" value="GAL4"/>
    <property type="match status" value="1"/>
</dbReference>
<dbReference type="Gene3D" id="4.10.240.10">
    <property type="entry name" value="Zn(2)-C6 fungal-type DNA-binding domain"/>
    <property type="match status" value="1"/>
</dbReference>
<dbReference type="GO" id="GO:0000981">
    <property type="term" value="F:DNA-binding transcription factor activity, RNA polymerase II-specific"/>
    <property type="evidence" value="ECO:0007669"/>
    <property type="project" value="InterPro"/>
</dbReference>
<sequence>MVSLEVVLSKTKAGQGCWTCKRRKIGCDRDLPECNNCKRTGRQCLGYGIRLVWPDQPDGRRQIQETVTDNVVYLPARSAKIYGRHFLNLTHEDLAAPQKTLSARQLVAKAAQLSRPSSLSPYPDMEEGEKQLMAYYEQRISRMISTIDTRNGFRIDLLPKALSQSFFASDALRNAILAVSSFHKSGSESALNYTAKALRSLSQSLAADEACAGIQVANTQLATSMMLCVYSVFDETEGKWHLHLKGAQTILRQLASFCKKNQFLYTWFLYHEVLGAFSQPYQKTPDDPAPFDLMQDSGFDKSLIIGSLGCSLEVLEVIHQTNLLRGDLLQDSKQDNITVADLEKYKRLETQLLNLKQEIDFRQNIDPEDADVCIRAERSRILLTAEFYRMAAPLYLRRVSPVSSADAKATSFYTRQAFNSLTSLKVCTSPWPLFMLACEAETDDHRIAVLHALDQMDERRKIGNVLVLRTIIESCWKQQDVQAGNCRPGHFRWWDVANFNTAGPWFI</sequence>
<dbReference type="GO" id="GO:0000976">
    <property type="term" value="F:transcription cis-regulatory region binding"/>
    <property type="evidence" value="ECO:0007669"/>
    <property type="project" value="TreeGrafter"/>
</dbReference>
<dbReference type="SUPFAM" id="SSF57701">
    <property type="entry name" value="Zn2/Cys6 DNA-binding domain"/>
    <property type="match status" value="1"/>
</dbReference>
<dbReference type="PANTHER" id="PTHR37534:SF49">
    <property type="entry name" value="LYSINE BIOSYNTHESIS REGULATORY PROTEIN LYS14"/>
    <property type="match status" value="1"/>
</dbReference>
<dbReference type="EMBL" id="LFRF01000041">
    <property type="protein sequence ID" value="KND87106.1"/>
    <property type="molecule type" value="Genomic_DNA"/>
</dbReference>
<dbReference type="OrthoDB" id="6730379at2759"/>
<reference evidence="4 5" key="1">
    <citation type="journal article" date="2015" name="BMC Genomics">
        <title>The genome of the truffle-parasite Tolypocladium ophioglossoides and the evolution of antifungal peptaibiotics.</title>
        <authorList>
            <person name="Quandt C.A."/>
            <person name="Bushley K.E."/>
            <person name="Spatafora J.W."/>
        </authorList>
    </citation>
    <scope>NUCLEOTIDE SEQUENCE [LARGE SCALE GENOMIC DNA]</scope>
    <source>
        <strain evidence="4 5">CBS 100239</strain>
    </source>
</reference>
<comment type="subcellular location">
    <subcellularLocation>
        <location evidence="1">Nucleus</location>
    </subcellularLocation>
</comment>
<evidence type="ECO:0000256" key="1">
    <source>
        <dbReference type="ARBA" id="ARBA00004123"/>
    </source>
</evidence>
<dbReference type="AlphaFoldDB" id="A0A0L0MZA6"/>
<feature type="domain" description="Zn(2)-C6 fungal-type" evidence="3">
    <location>
        <begin position="16"/>
        <end position="44"/>
    </location>
</feature>
<accession>A0A0L0MZA6</accession>
<dbReference type="GO" id="GO:0045944">
    <property type="term" value="P:positive regulation of transcription by RNA polymerase II"/>
    <property type="evidence" value="ECO:0007669"/>
    <property type="project" value="TreeGrafter"/>
</dbReference>
<keyword evidence="5" id="KW-1185">Reference proteome</keyword>
<protein>
    <submittedName>
        <fullName evidence="4">Acriflavine sensitivity control protein acr-2</fullName>
    </submittedName>
</protein>
<evidence type="ECO:0000313" key="4">
    <source>
        <dbReference type="EMBL" id="KND87106.1"/>
    </source>
</evidence>
<dbReference type="InterPro" id="IPR001138">
    <property type="entry name" value="Zn2Cys6_DnaBD"/>
</dbReference>
<gene>
    <name evidence="4" type="ORF">TOPH_08224</name>
</gene>
<dbReference type="GO" id="GO:0005634">
    <property type="term" value="C:nucleus"/>
    <property type="evidence" value="ECO:0007669"/>
    <property type="project" value="UniProtKB-SubCell"/>
</dbReference>
<keyword evidence="2" id="KW-0539">Nucleus</keyword>
<dbReference type="PANTHER" id="PTHR37534">
    <property type="entry name" value="TRANSCRIPTIONAL ACTIVATOR PROTEIN UGA3"/>
    <property type="match status" value="1"/>
</dbReference>
<evidence type="ECO:0000313" key="5">
    <source>
        <dbReference type="Proteomes" id="UP000036947"/>
    </source>
</evidence>
<organism evidence="4 5">
    <name type="scientific">Tolypocladium ophioglossoides (strain CBS 100239)</name>
    <name type="common">Snaketongue truffleclub</name>
    <name type="synonym">Elaphocordyceps ophioglossoides</name>
    <dbReference type="NCBI Taxonomy" id="1163406"/>
    <lineage>
        <taxon>Eukaryota</taxon>
        <taxon>Fungi</taxon>
        <taxon>Dikarya</taxon>
        <taxon>Ascomycota</taxon>
        <taxon>Pezizomycotina</taxon>
        <taxon>Sordariomycetes</taxon>
        <taxon>Hypocreomycetidae</taxon>
        <taxon>Hypocreales</taxon>
        <taxon>Ophiocordycipitaceae</taxon>
        <taxon>Tolypocladium</taxon>
    </lineage>
</organism>
<evidence type="ECO:0000259" key="3">
    <source>
        <dbReference type="PROSITE" id="PS50048"/>
    </source>
</evidence>
<comment type="caution">
    <text evidence="4">The sequence shown here is derived from an EMBL/GenBank/DDBJ whole genome shotgun (WGS) entry which is preliminary data.</text>
</comment>
<dbReference type="GO" id="GO:0008270">
    <property type="term" value="F:zinc ion binding"/>
    <property type="evidence" value="ECO:0007669"/>
    <property type="project" value="InterPro"/>
</dbReference>
<dbReference type="Proteomes" id="UP000036947">
    <property type="component" value="Unassembled WGS sequence"/>
</dbReference>
<dbReference type="Pfam" id="PF00172">
    <property type="entry name" value="Zn_clus"/>
    <property type="match status" value="1"/>
</dbReference>
<dbReference type="PROSITE" id="PS50048">
    <property type="entry name" value="ZN2_CY6_FUNGAL_2"/>
    <property type="match status" value="1"/>
</dbReference>
<dbReference type="Pfam" id="PF11951">
    <property type="entry name" value="Fungal_trans_2"/>
    <property type="match status" value="1"/>
</dbReference>